<organism evidence="1 2">
    <name type="scientific">Phanerochaete carnosa (strain HHB-10118-sp)</name>
    <name type="common">White-rot fungus</name>
    <name type="synonym">Peniophora carnosa</name>
    <dbReference type="NCBI Taxonomy" id="650164"/>
    <lineage>
        <taxon>Eukaryota</taxon>
        <taxon>Fungi</taxon>
        <taxon>Dikarya</taxon>
        <taxon>Basidiomycota</taxon>
        <taxon>Agaricomycotina</taxon>
        <taxon>Agaricomycetes</taxon>
        <taxon>Polyporales</taxon>
        <taxon>Phanerochaetaceae</taxon>
        <taxon>Phanerochaete</taxon>
    </lineage>
</organism>
<sequence>MARREPAPKTQDSAPTDFSISAPAVPTYSFPSYSYSMPDWLSSITDPSYSIPPDYFSATSSCDSFDTLIGTCLTPDIPMPTYSFPIPDSGGDGGKKNADSVVPNISEVGHAMKTSLKKIIGVVVGSVLGLFGLVS</sequence>
<dbReference type="Proteomes" id="UP000008370">
    <property type="component" value="Unassembled WGS sequence"/>
</dbReference>
<proteinExistence type="predicted"/>
<evidence type="ECO:0000313" key="2">
    <source>
        <dbReference type="Proteomes" id="UP000008370"/>
    </source>
</evidence>
<dbReference type="EMBL" id="JH930470">
    <property type="protein sequence ID" value="EKM58269.1"/>
    <property type="molecule type" value="Genomic_DNA"/>
</dbReference>
<dbReference type="KEGG" id="pco:PHACADRAFT_252472"/>
<keyword evidence="2" id="KW-1185">Reference proteome</keyword>
<dbReference type="OrthoDB" id="10659490at2759"/>
<dbReference type="InParanoid" id="K5WGP1"/>
<name>K5WGP1_PHACS</name>
<reference evidence="1 2" key="1">
    <citation type="journal article" date="2012" name="BMC Genomics">
        <title>Comparative genomics of the white-rot fungi, Phanerochaete carnosa and P. chrysosporium, to elucidate the genetic basis of the distinct wood types they colonize.</title>
        <authorList>
            <person name="Suzuki H."/>
            <person name="MacDonald J."/>
            <person name="Syed K."/>
            <person name="Salamov A."/>
            <person name="Hori C."/>
            <person name="Aerts A."/>
            <person name="Henrissat B."/>
            <person name="Wiebenga A."/>
            <person name="vanKuyk P.A."/>
            <person name="Barry K."/>
            <person name="Lindquist E."/>
            <person name="LaButti K."/>
            <person name="Lapidus A."/>
            <person name="Lucas S."/>
            <person name="Coutinho P."/>
            <person name="Gong Y."/>
            <person name="Samejima M."/>
            <person name="Mahadevan R."/>
            <person name="Abou-Zaid M."/>
            <person name="de Vries R.P."/>
            <person name="Igarashi K."/>
            <person name="Yadav J.S."/>
            <person name="Grigoriev I.V."/>
            <person name="Master E.R."/>
        </authorList>
    </citation>
    <scope>NUCLEOTIDE SEQUENCE [LARGE SCALE GENOMIC DNA]</scope>
    <source>
        <strain evidence="1 2">HHB-10118-sp</strain>
    </source>
</reference>
<protein>
    <submittedName>
        <fullName evidence="1">Uncharacterized protein</fullName>
    </submittedName>
</protein>
<gene>
    <name evidence="1" type="ORF">PHACADRAFT_252472</name>
</gene>
<dbReference type="AlphaFoldDB" id="K5WGP1"/>
<dbReference type="RefSeq" id="XP_007393591.1">
    <property type="nucleotide sequence ID" value="XM_007393529.1"/>
</dbReference>
<dbReference type="GeneID" id="18915489"/>
<evidence type="ECO:0000313" key="1">
    <source>
        <dbReference type="EMBL" id="EKM58269.1"/>
    </source>
</evidence>
<dbReference type="HOGENOM" id="CLU_1886491_0_0_1"/>
<accession>K5WGP1</accession>